<keyword evidence="2" id="KW-0663">Pyridoxal phosphate</keyword>
<protein>
    <submittedName>
        <fullName evidence="4">Pyridoxal-phosphate dependent enzyme</fullName>
    </submittedName>
</protein>
<dbReference type="PANTHER" id="PTHR42937:SF1">
    <property type="entry name" value="DIAMINOPROPIONATE AMMONIA-LYASE"/>
    <property type="match status" value="1"/>
</dbReference>
<evidence type="ECO:0000256" key="2">
    <source>
        <dbReference type="ARBA" id="ARBA00022898"/>
    </source>
</evidence>
<dbReference type="PANTHER" id="PTHR42937">
    <property type="match status" value="1"/>
</dbReference>
<organism evidence="4 5">
    <name type="scientific">Actinomadura gamaensis</name>
    <dbReference type="NCBI Taxonomy" id="1763541"/>
    <lineage>
        <taxon>Bacteria</taxon>
        <taxon>Bacillati</taxon>
        <taxon>Actinomycetota</taxon>
        <taxon>Actinomycetes</taxon>
        <taxon>Streptosporangiales</taxon>
        <taxon>Thermomonosporaceae</taxon>
        <taxon>Actinomadura</taxon>
    </lineage>
</organism>
<dbReference type="InterPro" id="IPR001926">
    <property type="entry name" value="TrpB-like_PALP"/>
</dbReference>
<reference evidence="5" key="1">
    <citation type="journal article" date="2019" name="Int. J. Syst. Evol. Microbiol.">
        <title>The Global Catalogue of Microorganisms (GCM) 10K type strain sequencing project: providing services to taxonomists for standard genome sequencing and annotation.</title>
        <authorList>
            <consortium name="The Broad Institute Genomics Platform"/>
            <consortium name="The Broad Institute Genome Sequencing Center for Infectious Disease"/>
            <person name="Wu L."/>
            <person name="Ma J."/>
        </authorList>
    </citation>
    <scope>NUCLEOTIDE SEQUENCE [LARGE SCALE GENOMIC DNA]</scope>
    <source>
        <strain evidence="5">KLKA75</strain>
    </source>
</reference>
<accession>A0ABV9TXK4</accession>
<name>A0ABV9TXK4_9ACTN</name>
<dbReference type="EMBL" id="JBHSIT010000004">
    <property type="protein sequence ID" value="MFC4908883.1"/>
    <property type="molecule type" value="Genomic_DNA"/>
</dbReference>
<dbReference type="RefSeq" id="WP_378255920.1">
    <property type="nucleotide sequence ID" value="NZ_JBHSIT010000004.1"/>
</dbReference>
<dbReference type="Pfam" id="PF00291">
    <property type="entry name" value="PALP"/>
    <property type="match status" value="1"/>
</dbReference>
<evidence type="ECO:0000256" key="1">
    <source>
        <dbReference type="ARBA" id="ARBA00001933"/>
    </source>
</evidence>
<comment type="caution">
    <text evidence="4">The sequence shown here is derived from an EMBL/GenBank/DDBJ whole genome shotgun (WGS) entry which is preliminary data.</text>
</comment>
<dbReference type="Gene3D" id="3.40.50.1100">
    <property type="match status" value="2"/>
</dbReference>
<feature type="domain" description="Tryptophan synthase beta chain-like PALP" evidence="3">
    <location>
        <begin position="48"/>
        <end position="359"/>
    </location>
</feature>
<evidence type="ECO:0000313" key="4">
    <source>
        <dbReference type="EMBL" id="MFC4908883.1"/>
    </source>
</evidence>
<comment type="cofactor">
    <cofactor evidence="1">
        <name>pyridoxal 5'-phosphate</name>
        <dbReference type="ChEBI" id="CHEBI:597326"/>
    </cofactor>
</comment>
<dbReference type="SUPFAM" id="SSF53686">
    <property type="entry name" value="Tryptophan synthase beta subunit-like PLP-dependent enzymes"/>
    <property type="match status" value="1"/>
</dbReference>
<evidence type="ECO:0000259" key="3">
    <source>
        <dbReference type="Pfam" id="PF00291"/>
    </source>
</evidence>
<sequence>MQPPATDLTPASSTDAATPRWFANPVARSWRCEPPSRDVAAFHAGLHGYAPTPLVELPGLAAELGVGRLLVKDESARLGLPAFKILGASWGVHRALAARYGLPPSATAAELRLKIAEFGPVRLVTATDGNHGRAVARMARLYGLPAHVFVAAGVHPSACAAIEGEGARVTVLDVPYDEAVRRAAESGGLLVQDMGRPGYEDVPRWICDGYTTLFTEIDERLGGPPDLVAFPVGVGSLAQAAVTHYRGGPEPGPSLLSVEPDAAASLLASLVAGRRVATPPGRTIMAGLNCTTPSETAWPILRAGIDAAVAVSDADAARAVRDRGELGVDAGPCGAASLAGLRAALPRLPRQGTVVMLSTEGREANPNAG</sequence>
<gene>
    <name evidence="4" type="ORF">ACFPCY_16285</name>
</gene>
<dbReference type="Proteomes" id="UP001595872">
    <property type="component" value="Unassembled WGS sequence"/>
</dbReference>
<evidence type="ECO:0000313" key="5">
    <source>
        <dbReference type="Proteomes" id="UP001595872"/>
    </source>
</evidence>
<dbReference type="InterPro" id="IPR036052">
    <property type="entry name" value="TrpB-like_PALP_sf"/>
</dbReference>
<keyword evidence="5" id="KW-1185">Reference proteome</keyword>
<proteinExistence type="predicted"/>